<reference evidence="2" key="1">
    <citation type="submission" date="2016-10" db="EMBL/GenBank/DDBJ databases">
        <authorList>
            <person name="Varghese N."/>
            <person name="Submissions S."/>
        </authorList>
    </citation>
    <scope>NUCLEOTIDE SEQUENCE [LARGE SCALE GENOMIC DNA]</scope>
    <source>
        <strain evidence="2">IBRC-M 10043</strain>
    </source>
</reference>
<dbReference type="InterPro" id="IPR029060">
    <property type="entry name" value="PIN-like_dom_sf"/>
</dbReference>
<name>A0A1H8NRA6_9EURY</name>
<sequence>MSEVDTPRHTHFQPYNGNYTTSLVIGPKFLVSVFRTNHSNDEESRKGRFAEKLLTLIRDEELPFRQLLVTHHTLDEAATRLKKKAQPSDAFDCVTTVRESKVYCLTDLDVDTFDSACTDFTKYGDHGGAMTDFINKAFVEVQTTDYIATWDDHYEAFDELELLPHCDH</sequence>
<evidence type="ECO:0000313" key="2">
    <source>
        <dbReference type="Proteomes" id="UP000198775"/>
    </source>
</evidence>
<accession>A0A1H8NRA6</accession>
<dbReference type="GO" id="GO:0004521">
    <property type="term" value="F:RNA endonuclease activity"/>
    <property type="evidence" value="ECO:0007669"/>
    <property type="project" value="InterPro"/>
</dbReference>
<dbReference type="InterPro" id="IPR039018">
    <property type="entry name" value="VapC20-like"/>
</dbReference>
<dbReference type="RefSeq" id="WP_092660599.1">
    <property type="nucleotide sequence ID" value="NZ_FOCX01000011.1"/>
</dbReference>
<organism evidence="1 2">
    <name type="scientific">Halorientalis persicus</name>
    <dbReference type="NCBI Taxonomy" id="1367881"/>
    <lineage>
        <taxon>Archaea</taxon>
        <taxon>Methanobacteriati</taxon>
        <taxon>Methanobacteriota</taxon>
        <taxon>Stenosarchaea group</taxon>
        <taxon>Halobacteria</taxon>
        <taxon>Halobacteriales</taxon>
        <taxon>Haloarculaceae</taxon>
        <taxon>Halorientalis</taxon>
    </lineage>
</organism>
<dbReference type="GO" id="GO:0016075">
    <property type="term" value="P:rRNA catabolic process"/>
    <property type="evidence" value="ECO:0007669"/>
    <property type="project" value="TreeGrafter"/>
</dbReference>
<dbReference type="PANTHER" id="PTHR42188">
    <property type="entry name" value="23S RRNA-SPECIFIC ENDONUCLEASE VAPC20"/>
    <property type="match status" value="1"/>
</dbReference>
<evidence type="ECO:0000313" key="1">
    <source>
        <dbReference type="EMBL" id="SEO32151.1"/>
    </source>
</evidence>
<proteinExistence type="predicted"/>
<dbReference type="PANTHER" id="PTHR42188:SF1">
    <property type="entry name" value="23S RRNA-SPECIFIC ENDONUCLEASE VAPC20"/>
    <property type="match status" value="1"/>
</dbReference>
<dbReference type="SUPFAM" id="SSF88723">
    <property type="entry name" value="PIN domain-like"/>
    <property type="match status" value="1"/>
</dbReference>
<dbReference type="OrthoDB" id="255269at2157"/>
<gene>
    <name evidence="1" type="ORF">SAMN05216388_101122</name>
</gene>
<protein>
    <submittedName>
        <fullName evidence="1">Predicted nucleic acid-binding protein, contains PIN domain</fullName>
    </submittedName>
</protein>
<dbReference type="Proteomes" id="UP000198775">
    <property type="component" value="Unassembled WGS sequence"/>
</dbReference>
<dbReference type="EMBL" id="FOCX01000011">
    <property type="protein sequence ID" value="SEO32151.1"/>
    <property type="molecule type" value="Genomic_DNA"/>
</dbReference>
<keyword evidence="2" id="KW-1185">Reference proteome</keyword>
<dbReference type="AlphaFoldDB" id="A0A1H8NRA6"/>
<dbReference type="Gene3D" id="3.40.50.1010">
    <property type="entry name" value="5'-nuclease"/>
    <property type="match status" value="1"/>
</dbReference>